<gene>
    <name evidence="1" type="ORF">CYMTET_17341</name>
</gene>
<dbReference type="InterPro" id="IPR000463">
    <property type="entry name" value="Fatty_acid-bd"/>
</dbReference>
<proteinExistence type="predicted"/>
<dbReference type="Gene3D" id="2.40.128.20">
    <property type="match status" value="1"/>
</dbReference>
<organism evidence="1 2">
    <name type="scientific">Cymbomonas tetramitiformis</name>
    <dbReference type="NCBI Taxonomy" id="36881"/>
    <lineage>
        <taxon>Eukaryota</taxon>
        <taxon>Viridiplantae</taxon>
        <taxon>Chlorophyta</taxon>
        <taxon>Pyramimonadophyceae</taxon>
        <taxon>Pyramimonadales</taxon>
        <taxon>Pyramimonadaceae</taxon>
        <taxon>Cymbomonas</taxon>
    </lineage>
</organism>
<comment type="caution">
    <text evidence="1">The sequence shown here is derived from an EMBL/GenBank/DDBJ whole genome shotgun (WGS) entry which is preliminary data.</text>
</comment>
<dbReference type="AlphaFoldDB" id="A0AAE0L7E7"/>
<dbReference type="Proteomes" id="UP001190700">
    <property type="component" value="Unassembled WGS sequence"/>
</dbReference>
<protein>
    <submittedName>
        <fullName evidence="1">Uncharacterized protein</fullName>
    </submittedName>
</protein>
<name>A0AAE0L7E7_9CHLO</name>
<reference evidence="1 2" key="1">
    <citation type="journal article" date="2015" name="Genome Biol. Evol.">
        <title>Comparative Genomics of a Bacterivorous Green Alga Reveals Evolutionary Causalities and Consequences of Phago-Mixotrophic Mode of Nutrition.</title>
        <authorList>
            <person name="Burns J.A."/>
            <person name="Paasch A."/>
            <person name="Narechania A."/>
            <person name="Kim E."/>
        </authorList>
    </citation>
    <scope>NUCLEOTIDE SEQUENCE [LARGE SCALE GENOMIC DNA]</scope>
    <source>
        <strain evidence="1 2">PLY_AMNH</strain>
    </source>
</reference>
<evidence type="ECO:0000313" key="2">
    <source>
        <dbReference type="Proteomes" id="UP001190700"/>
    </source>
</evidence>
<accession>A0AAE0L7E7</accession>
<dbReference type="SUPFAM" id="SSF50814">
    <property type="entry name" value="Lipocalins"/>
    <property type="match status" value="1"/>
</dbReference>
<sequence>MASLSGTWLCSETEGMAEVLKAEGVGWMQRSALAAFGHGKDKSTQTISTNGSHFHFKTGNAWNSIEFDVIADGSEQDISRVDGTIVNGTVSLEGEKLIFRMGESTVCREATAGTMTMTISCNGKTAVRTYKKQ</sequence>
<keyword evidence="2" id="KW-1185">Reference proteome</keyword>
<dbReference type="GO" id="GO:0008289">
    <property type="term" value="F:lipid binding"/>
    <property type="evidence" value="ECO:0007669"/>
    <property type="project" value="InterPro"/>
</dbReference>
<dbReference type="CDD" id="cd00742">
    <property type="entry name" value="FABP"/>
    <property type="match status" value="1"/>
</dbReference>
<evidence type="ECO:0000313" key="1">
    <source>
        <dbReference type="EMBL" id="KAK3274475.1"/>
    </source>
</evidence>
<dbReference type="EMBL" id="LGRX02007701">
    <property type="protein sequence ID" value="KAK3274475.1"/>
    <property type="molecule type" value="Genomic_DNA"/>
</dbReference>
<dbReference type="InterPro" id="IPR012674">
    <property type="entry name" value="Calycin"/>
</dbReference>
<dbReference type="PRINTS" id="PR00178">
    <property type="entry name" value="FATTYACIDBP"/>
</dbReference>